<gene>
    <name evidence="2" type="ORF">TSPGSL018_27328</name>
</gene>
<evidence type="ECO:0000313" key="2">
    <source>
        <dbReference type="EMBL" id="JAC61037.1"/>
    </source>
</evidence>
<proteinExistence type="predicted"/>
<name>A0A061QK87_9CHLO</name>
<protein>
    <submittedName>
        <fullName evidence="2">Uncharacterized protein</fullName>
    </submittedName>
</protein>
<reference evidence="2" key="1">
    <citation type="submission" date="2014-05" db="EMBL/GenBank/DDBJ databases">
        <title>The transcriptome of the halophilic microalga Tetraselmis sp. GSL018 isolated from the Great Salt Lake, Utah.</title>
        <authorList>
            <person name="Jinkerson R.E."/>
            <person name="D'Adamo S."/>
            <person name="Posewitz M.C."/>
        </authorList>
    </citation>
    <scope>NUCLEOTIDE SEQUENCE</scope>
    <source>
        <strain evidence="2">GSL018</strain>
    </source>
</reference>
<feature type="region of interest" description="Disordered" evidence="1">
    <location>
        <begin position="1"/>
        <end position="63"/>
    </location>
</feature>
<organism evidence="2">
    <name type="scientific">Tetraselmis sp. GSL018</name>
    <dbReference type="NCBI Taxonomy" id="582737"/>
    <lineage>
        <taxon>Eukaryota</taxon>
        <taxon>Viridiplantae</taxon>
        <taxon>Chlorophyta</taxon>
        <taxon>core chlorophytes</taxon>
        <taxon>Chlorodendrophyceae</taxon>
        <taxon>Chlorodendrales</taxon>
        <taxon>Chlorodendraceae</taxon>
        <taxon>Tetraselmis</taxon>
    </lineage>
</organism>
<sequence length="63" mass="6711">RRGSSPALPGANTAERGSVVPEGFAGLPAKQSRDEEANEGERKGRWRGKEMRSPGMAAFQLNG</sequence>
<feature type="non-terminal residue" evidence="2">
    <location>
        <position position="1"/>
    </location>
</feature>
<accession>A0A061QK87</accession>
<dbReference type="AlphaFoldDB" id="A0A061QK87"/>
<dbReference type="EMBL" id="GBEZ01026130">
    <property type="protein sequence ID" value="JAC61037.1"/>
    <property type="molecule type" value="Transcribed_RNA"/>
</dbReference>
<evidence type="ECO:0000256" key="1">
    <source>
        <dbReference type="SAM" id="MobiDB-lite"/>
    </source>
</evidence>
<feature type="compositionally biased region" description="Basic and acidic residues" evidence="1">
    <location>
        <begin position="31"/>
        <end position="52"/>
    </location>
</feature>